<evidence type="ECO:0000313" key="1">
    <source>
        <dbReference type="EMBL" id="AXH47340.1"/>
    </source>
</evidence>
<dbReference type="EMBL" id="MH509447">
    <property type="protein sequence ID" value="AXH47340.1"/>
    <property type="molecule type" value="Genomic_DNA"/>
</dbReference>
<dbReference type="GeneID" id="54997694"/>
<name>A0A345KWD8_9CAUD</name>
<reference evidence="2" key="1">
    <citation type="submission" date="2018-06" db="EMBL/GenBank/DDBJ databases">
        <authorList>
            <person name="Zhirakovskaya E."/>
        </authorList>
    </citation>
    <scope>NUCLEOTIDE SEQUENCE [LARGE SCALE GENOMIC DNA]</scope>
</reference>
<organism evidence="1 2">
    <name type="scientific">Microbacterium phage Eden</name>
    <dbReference type="NCBI Taxonomy" id="2250289"/>
    <lineage>
        <taxon>Viruses</taxon>
        <taxon>Duplodnaviria</taxon>
        <taxon>Heunggongvirae</taxon>
        <taxon>Uroviricota</taxon>
        <taxon>Caudoviricetes</taxon>
        <taxon>Edenvirus</taxon>
        <taxon>Edenvirus eden</taxon>
    </lineage>
</organism>
<dbReference type="RefSeq" id="YP_009806824.1">
    <property type="nucleotide sequence ID" value="NC_048017.1"/>
</dbReference>
<sequence length="82" mass="9267">MNSTNAAHLAAQIKPVTVDLEALAARPGRYMGEEYINSFLWMRDHFEKTRPHWTAEELDAETTRQTDAACYVKGAPKPTRSC</sequence>
<protein>
    <submittedName>
        <fullName evidence="1">Uncharacterized protein</fullName>
    </submittedName>
</protein>
<dbReference type="KEGG" id="vg:54997694"/>
<evidence type="ECO:0000313" key="2">
    <source>
        <dbReference type="Proteomes" id="UP000260367"/>
    </source>
</evidence>
<gene>
    <name evidence="1" type="primary">45</name>
    <name evidence="1" type="ORF">SEA_EDEN_45</name>
</gene>
<proteinExistence type="predicted"/>
<dbReference type="Proteomes" id="UP000260367">
    <property type="component" value="Segment"/>
</dbReference>
<keyword evidence="2" id="KW-1185">Reference proteome</keyword>
<accession>A0A345KWD8</accession>